<comment type="caution">
    <text evidence="5">The sequence shown here is derived from an EMBL/GenBank/DDBJ whole genome shotgun (WGS) entry which is preliminary data.</text>
</comment>
<dbReference type="EMBL" id="JAGRRH010000081">
    <property type="protein sequence ID" value="KAG7337530.1"/>
    <property type="molecule type" value="Genomic_DNA"/>
</dbReference>
<feature type="region of interest" description="Disordered" evidence="2">
    <location>
        <begin position="272"/>
        <end position="292"/>
    </location>
</feature>
<feature type="domain" description="GOLD" evidence="3">
    <location>
        <begin position="72"/>
        <end position="176"/>
    </location>
</feature>
<dbReference type="EMBL" id="JAGRRH010000014">
    <property type="protein sequence ID" value="KAG7358056.1"/>
    <property type="molecule type" value="Genomic_DNA"/>
</dbReference>
<feature type="region of interest" description="Disordered" evidence="2">
    <location>
        <begin position="1"/>
        <end position="20"/>
    </location>
</feature>
<dbReference type="InterPro" id="IPR009038">
    <property type="entry name" value="GOLD_dom"/>
</dbReference>
<keyword evidence="1" id="KW-0175">Coiled coil</keyword>
<evidence type="ECO:0000259" key="3">
    <source>
        <dbReference type="PROSITE" id="PS50866"/>
    </source>
</evidence>
<sequence>MSNNESAASTNENKKRLQAMEAKAVAEATASADAAYTPSASLLNASSPELLLKQVDGPSLADYYDPNSTAGKESVYVGRSVPIAAGGSLTIPIQVSSPGSVVEYSVENKQYDFGFSITAEREEGVTIVKETTRVDASKEPITGKFLVGTVPCLIQFQFDNDFSWMREKIVSYKVTVTPPSLQTLTAGRRRRAKACLKAVTEDYQASKSRYQAASDQRTLLETELEQLKLEIAQKEKSLKIVVEEEKRFKGRLGLRQEQINLLQDRLENGWHDEQELKEPVENNTPPDVDDSRVSRRLLPSHHCSISESLWRMHCRSQNLQAFLSRLLPSHFPSASSMTFLALMLPSNS</sequence>
<organism evidence="5 6">
    <name type="scientific">Nitzschia inconspicua</name>
    <dbReference type="NCBI Taxonomy" id="303405"/>
    <lineage>
        <taxon>Eukaryota</taxon>
        <taxon>Sar</taxon>
        <taxon>Stramenopiles</taxon>
        <taxon>Ochrophyta</taxon>
        <taxon>Bacillariophyta</taxon>
        <taxon>Bacillariophyceae</taxon>
        <taxon>Bacillariophycidae</taxon>
        <taxon>Bacillariales</taxon>
        <taxon>Bacillariaceae</taxon>
        <taxon>Nitzschia</taxon>
    </lineage>
</organism>
<reference evidence="5" key="2">
    <citation type="submission" date="2021-04" db="EMBL/GenBank/DDBJ databases">
        <authorList>
            <person name="Podell S."/>
        </authorList>
    </citation>
    <scope>NUCLEOTIDE SEQUENCE</scope>
    <source>
        <strain evidence="5">Hildebrandi</strain>
    </source>
</reference>
<dbReference type="PROSITE" id="PS50866">
    <property type="entry name" value="GOLD"/>
    <property type="match status" value="1"/>
</dbReference>
<gene>
    <name evidence="5" type="ORF">IV203_014643</name>
    <name evidence="4" type="ORF">IV203_018976</name>
</gene>
<feature type="coiled-coil region" evidence="1">
    <location>
        <begin position="210"/>
        <end position="244"/>
    </location>
</feature>
<evidence type="ECO:0000256" key="2">
    <source>
        <dbReference type="SAM" id="MobiDB-lite"/>
    </source>
</evidence>
<evidence type="ECO:0000313" key="6">
    <source>
        <dbReference type="Proteomes" id="UP000693970"/>
    </source>
</evidence>
<name>A0A9K3LAZ5_9STRA</name>
<protein>
    <recommendedName>
        <fullName evidence="3">GOLD domain-containing protein</fullName>
    </recommendedName>
</protein>
<evidence type="ECO:0000313" key="5">
    <source>
        <dbReference type="EMBL" id="KAG7358056.1"/>
    </source>
</evidence>
<accession>A0A9K3LAZ5</accession>
<dbReference type="AlphaFoldDB" id="A0A9K3LAZ5"/>
<dbReference type="Proteomes" id="UP000693970">
    <property type="component" value="Unassembled WGS sequence"/>
</dbReference>
<keyword evidence="6" id="KW-1185">Reference proteome</keyword>
<feature type="compositionally biased region" description="Low complexity" evidence="2">
    <location>
        <begin position="1"/>
        <end position="11"/>
    </location>
</feature>
<dbReference type="OrthoDB" id="1434354at2759"/>
<evidence type="ECO:0000256" key="1">
    <source>
        <dbReference type="SAM" id="Coils"/>
    </source>
</evidence>
<reference evidence="5" key="1">
    <citation type="journal article" date="2021" name="Sci. Rep.">
        <title>Diploid genomic architecture of Nitzschia inconspicua, an elite biomass production diatom.</title>
        <authorList>
            <person name="Oliver A."/>
            <person name="Podell S."/>
            <person name="Pinowska A."/>
            <person name="Traller J.C."/>
            <person name="Smith S.R."/>
            <person name="McClure R."/>
            <person name="Beliaev A."/>
            <person name="Bohutskyi P."/>
            <person name="Hill E.A."/>
            <person name="Rabines A."/>
            <person name="Zheng H."/>
            <person name="Allen L.Z."/>
            <person name="Kuo A."/>
            <person name="Grigoriev I.V."/>
            <person name="Allen A.E."/>
            <person name="Hazlebeck D."/>
            <person name="Allen E.E."/>
        </authorList>
    </citation>
    <scope>NUCLEOTIDE SEQUENCE</scope>
    <source>
        <strain evidence="5">Hildebrandi</strain>
    </source>
</reference>
<evidence type="ECO:0000313" key="4">
    <source>
        <dbReference type="EMBL" id="KAG7337530.1"/>
    </source>
</evidence>
<proteinExistence type="predicted"/>